<comment type="caution">
    <text evidence="1">The sequence shown here is derived from an EMBL/GenBank/DDBJ whole genome shotgun (WGS) entry which is preliminary data.</text>
</comment>
<proteinExistence type="predicted"/>
<evidence type="ECO:0000313" key="2">
    <source>
        <dbReference type="Proteomes" id="UP000094472"/>
    </source>
</evidence>
<accession>A0A1E3W1E5</accession>
<keyword evidence="2" id="KW-1185">Reference proteome</keyword>
<organism evidence="1 2">
    <name type="scientific">Methyloceanibacter superfactus</name>
    <dbReference type="NCBI Taxonomy" id="1774969"/>
    <lineage>
        <taxon>Bacteria</taxon>
        <taxon>Pseudomonadati</taxon>
        <taxon>Pseudomonadota</taxon>
        <taxon>Alphaproteobacteria</taxon>
        <taxon>Hyphomicrobiales</taxon>
        <taxon>Hyphomicrobiaceae</taxon>
        <taxon>Methyloceanibacter</taxon>
    </lineage>
</organism>
<name>A0A1E3W1E5_9HYPH</name>
<dbReference type="EMBL" id="LPWF01000016">
    <property type="protein sequence ID" value="ODR99628.1"/>
    <property type="molecule type" value="Genomic_DNA"/>
</dbReference>
<dbReference type="AlphaFoldDB" id="A0A1E3W1E5"/>
<sequence length="191" mass="21131">MVGAVARFSLRHVALGKLGGLGALSAHAKLLNPARQCLKLVQADGLQPDGLDAREQRLDVALAALLLIEAYEVVEARGDQRMVRPEGLLADGKRLLEQMLGVGVALLRRVEPAEPSDGRGVFRIALATRLSRKVHVALGERRGLGFLALGREISDPKIDLGKFVRRFRAGRILREEENGRRDQRKRHEDER</sequence>
<evidence type="ECO:0000313" key="1">
    <source>
        <dbReference type="EMBL" id="ODR99628.1"/>
    </source>
</evidence>
<reference evidence="1 2" key="1">
    <citation type="journal article" date="2016" name="Environ. Microbiol.">
        <title>New Methyloceanibacter diversity from North Sea sediments includes methanotroph containing solely the soluble methane monooxygenase.</title>
        <authorList>
            <person name="Vekeman B."/>
            <person name="Kerckhof F.M."/>
            <person name="Cremers G."/>
            <person name="de Vos P."/>
            <person name="Vandamme P."/>
            <person name="Boon N."/>
            <person name="Op den Camp H.J."/>
            <person name="Heylen K."/>
        </authorList>
    </citation>
    <scope>NUCLEOTIDE SEQUENCE [LARGE SCALE GENOMIC DNA]</scope>
    <source>
        <strain evidence="1 2">R-67175</strain>
    </source>
</reference>
<gene>
    <name evidence="1" type="ORF">AUC69_08340</name>
</gene>
<protein>
    <submittedName>
        <fullName evidence="1">Uncharacterized protein</fullName>
    </submittedName>
</protein>
<dbReference type="Proteomes" id="UP000094472">
    <property type="component" value="Unassembled WGS sequence"/>
</dbReference>